<name>A0A510VN12_9LACO</name>
<comment type="caution">
    <text evidence="1">The sequence shown here is derived from an EMBL/GenBank/DDBJ whole genome shotgun (WGS) entry which is preliminary data.</text>
</comment>
<accession>A0A510VN12</accession>
<evidence type="ECO:0000313" key="2">
    <source>
        <dbReference type="Proteomes" id="UP000321429"/>
    </source>
</evidence>
<reference evidence="1 2" key="1">
    <citation type="submission" date="2019-07" db="EMBL/GenBank/DDBJ databases">
        <title>Whole genome shotgun sequence of Lactobacillus siliginis NBRC 101315.</title>
        <authorList>
            <person name="Hosoyama A."/>
            <person name="Uohara A."/>
            <person name="Ohji S."/>
            <person name="Ichikawa N."/>
        </authorList>
    </citation>
    <scope>NUCLEOTIDE SEQUENCE [LARGE SCALE GENOMIC DNA]</scope>
    <source>
        <strain evidence="1 2">NBRC 101315</strain>
    </source>
</reference>
<protein>
    <submittedName>
        <fullName evidence="1">Uncharacterized protein</fullName>
    </submittedName>
</protein>
<dbReference type="EMBL" id="BJUD01000008">
    <property type="protein sequence ID" value="GEK28334.1"/>
    <property type="molecule type" value="Genomic_DNA"/>
</dbReference>
<organism evidence="1 2">
    <name type="scientific">Furfurilactobacillus siliginis</name>
    <dbReference type="NCBI Taxonomy" id="348151"/>
    <lineage>
        <taxon>Bacteria</taxon>
        <taxon>Bacillati</taxon>
        <taxon>Bacillota</taxon>
        <taxon>Bacilli</taxon>
        <taxon>Lactobacillales</taxon>
        <taxon>Lactobacillaceae</taxon>
        <taxon>Furfurilactobacillus</taxon>
    </lineage>
</organism>
<proteinExistence type="predicted"/>
<dbReference type="Proteomes" id="UP000321429">
    <property type="component" value="Unassembled WGS sequence"/>
</dbReference>
<sequence length="56" mass="6399">MWTVNAKTKKSSVAVNTGSRGLIENLARQHEFTFRAETWALGQPSKKVSGFRRYRT</sequence>
<gene>
    <name evidence="1" type="ORF">LSI01_06450</name>
</gene>
<evidence type="ECO:0000313" key="1">
    <source>
        <dbReference type="EMBL" id="GEK28334.1"/>
    </source>
</evidence>
<dbReference type="AlphaFoldDB" id="A0A510VN12"/>